<dbReference type="OrthoDB" id="28279at10239"/>
<organism evidence="4 5">
    <name type="scientific">Turkeypox virus</name>
    <dbReference type="NCBI Taxonomy" id="336486"/>
    <lineage>
        <taxon>Viruses</taxon>
        <taxon>Varidnaviria</taxon>
        <taxon>Bamfordvirae</taxon>
        <taxon>Nucleocytoviricota</taxon>
        <taxon>Pokkesviricetes</taxon>
        <taxon>Chitovirales</taxon>
        <taxon>Poxviridae</taxon>
        <taxon>Chordopoxvirinae</taxon>
        <taxon>Avipoxvirus</taxon>
        <taxon>Avipoxvirus turkeypox</taxon>
    </lineage>
</organism>
<name>A0A0M5HSM9_9POXV</name>
<keyword evidence="5" id="KW-1185">Reference proteome</keyword>
<dbReference type="InterPro" id="IPR000889">
    <property type="entry name" value="Glutathione_peroxidase"/>
</dbReference>
<dbReference type="PRINTS" id="PR01011">
    <property type="entry name" value="GLUTPROXDASE"/>
</dbReference>
<dbReference type="GeneID" id="26122729"/>
<dbReference type="EMBL" id="KP728110">
    <property type="protein sequence ID" value="ALA62413.1"/>
    <property type="molecule type" value="Genomic_DNA"/>
</dbReference>
<proteinExistence type="inferred from homology"/>
<dbReference type="Pfam" id="PF00255">
    <property type="entry name" value="GSHPx"/>
    <property type="match status" value="1"/>
</dbReference>
<dbReference type="Gene3D" id="3.40.30.10">
    <property type="entry name" value="Glutaredoxin"/>
    <property type="match status" value="1"/>
</dbReference>
<dbReference type="GO" id="GO:0004601">
    <property type="term" value="F:peroxidase activity"/>
    <property type="evidence" value="ECO:0007669"/>
    <property type="project" value="UniProtKB-KW"/>
</dbReference>
<keyword evidence="2 4" id="KW-0575">Peroxidase</keyword>
<sequence>MEDNWVLQYNIYPFNINLLNGDNFFFKDYMNYICIFVNVASKCRLADSNYKELVELHNKYYCNGLRIMAFPCNQFGNQEPGNAIEIMNTMKKYSIFFNVSEKILVNSIYAHPLWKWLQTRTTPCEIPGPIEWNFCKFLIS</sequence>
<evidence type="ECO:0000256" key="1">
    <source>
        <dbReference type="ARBA" id="ARBA00006926"/>
    </source>
</evidence>
<comment type="similarity">
    <text evidence="1">Belongs to the glutathione peroxidase family.</text>
</comment>
<dbReference type="RefSeq" id="YP_009177060.1">
    <property type="nucleotide sequence ID" value="NC_028238.1"/>
</dbReference>
<accession>A0A0M5HSM9</accession>
<dbReference type="PIRSF" id="PIRSF000303">
    <property type="entry name" value="Glutathion_perox"/>
    <property type="match status" value="1"/>
</dbReference>
<dbReference type="GO" id="GO:0006979">
    <property type="term" value="P:response to oxidative stress"/>
    <property type="evidence" value="ECO:0007669"/>
    <property type="project" value="InterPro"/>
</dbReference>
<dbReference type="PANTHER" id="PTHR11592:SF134">
    <property type="entry name" value="PHOSPHOLIPID HYDROPEROXIDE GLUTATHIONE PEROXIDASE"/>
    <property type="match status" value="1"/>
</dbReference>
<dbReference type="SUPFAM" id="SSF52833">
    <property type="entry name" value="Thioredoxin-like"/>
    <property type="match status" value="1"/>
</dbReference>
<evidence type="ECO:0000313" key="5">
    <source>
        <dbReference type="Proteomes" id="UP000142477"/>
    </source>
</evidence>
<keyword evidence="3" id="KW-0560">Oxidoreductase</keyword>
<dbReference type="PROSITE" id="PS51355">
    <property type="entry name" value="GLUTATHIONE_PEROXID_3"/>
    <property type="match status" value="1"/>
</dbReference>
<evidence type="ECO:0000256" key="3">
    <source>
        <dbReference type="ARBA" id="ARBA00023002"/>
    </source>
</evidence>
<evidence type="ECO:0000313" key="4">
    <source>
        <dbReference type="EMBL" id="ALA62413.1"/>
    </source>
</evidence>
<reference evidence="4 5" key="1">
    <citation type="journal article" date="2015" name="Infect. Genet. Evol.">
        <title>Unique genomic organization of a novel Avipoxvirus detected in turkey (Meleagris gallopavo).</title>
        <authorList>
            <person name="Banyai K."/>
            <person name="Palya V."/>
            <person name="Denes B."/>
            <person name="Glavits R."/>
            <person name="Ivanics E."/>
            <person name="Horvath B."/>
            <person name="Farkas S.L."/>
            <person name="Marton S."/>
            <person name="Balint A."/>
            <person name="Gyuranecz M."/>
            <person name="Erdelyi K."/>
            <person name="Dan A."/>
        </authorList>
    </citation>
    <scope>NUCLEOTIDE SEQUENCE [LARGE SCALE GENOMIC DNA]</scope>
    <source>
        <strain evidence="4 5">TKPV-HU1124/2011</strain>
    </source>
</reference>
<dbReference type="InterPro" id="IPR036249">
    <property type="entry name" value="Thioredoxin-like_sf"/>
</dbReference>
<dbReference type="Proteomes" id="UP000142477">
    <property type="component" value="Segment"/>
</dbReference>
<evidence type="ECO:0000256" key="2">
    <source>
        <dbReference type="ARBA" id="ARBA00022559"/>
    </source>
</evidence>
<dbReference type="KEGG" id="vg:26122729"/>
<dbReference type="PANTHER" id="PTHR11592">
    <property type="entry name" value="GLUTATHIONE PEROXIDASE"/>
    <property type="match status" value="1"/>
</dbReference>
<protein>
    <submittedName>
        <fullName evidence="4">Glutathione peroxidase</fullName>
    </submittedName>
</protein>